<name>A0AAV9HRH8_9PEZI</name>
<feature type="transmembrane region" description="Helical" evidence="1">
    <location>
        <begin position="46"/>
        <end position="66"/>
    </location>
</feature>
<feature type="transmembrane region" description="Helical" evidence="1">
    <location>
        <begin position="72"/>
        <end position="98"/>
    </location>
</feature>
<proteinExistence type="predicted"/>
<evidence type="ECO:0000313" key="2">
    <source>
        <dbReference type="EMBL" id="KAK4463354.1"/>
    </source>
</evidence>
<evidence type="ECO:0000313" key="3">
    <source>
        <dbReference type="Proteomes" id="UP001321749"/>
    </source>
</evidence>
<sequence length="166" mass="18393">MSTHCPIAGNLDMSGPGIRVPFYLMWICTLFFPWPARTRIIHGCELVLDAAVFFLGLVMTASGDHLQVVEVYIVMLLLSITVCLFLPRGAAGLVMVICPHLGLRLRKRAHENYVAAARDLYGMAIVGLQLWFWISEVGYDDKGGSFQQFGCLFGPMNLDNTGLKVI</sequence>
<protein>
    <submittedName>
        <fullName evidence="2">Uncharacterized protein</fullName>
    </submittedName>
</protein>
<keyword evidence="1" id="KW-0812">Transmembrane</keyword>
<keyword evidence="1" id="KW-0472">Membrane</keyword>
<keyword evidence="3" id="KW-1185">Reference proteome</keyword>
<evidence type="ECO:0000256" key="1">
    <source>
        <dbReference type="SAM" id="Phobius"/>
    </source>
</evidence>
<gene>
    <name evidence="2" type="ORF">QBC42DRAFT_324391</name>
</gene>
<keyword evidence="1" id="KW-1133">Transmembrane helix</keyword>
<dbReference type="Proteomes" id="UP001321749">
    <property type="component" value="Unassembled WGS sequence"/>
</dbReference>
<reference evidence="2" key="1">
    <citation type="journal article" date="2023" name="Mol. Phylogenet. Evol.">
        <title>Genome-scale phylogeny and comparative genomics of the fungal order Sordariales.</title>
        <authorList>
            <person name="Hensen N."/>
            <person name="Bonometti L."/>
            <person name="Westerberg I."/>
            <person name="Brannstrom I.O."/>
            <person name="Guillou S."/>
            <person name="Cros-Aarteil S."/>
            <person name="Calhoun S."/>
            <person name="Haridas S."/>
            <person name="Kuo A."/>
            <person name="Mondo S."/>
            <person name="Pangilinan J."/>
            <person name="Riley R."/>
            <person name="LaButti K."/>
            <person name="Andreopoulos B."/>
            <person name="Lipzen A."/>
            <person name="Chen C."/>
            <person name="Yan M."/>
            <person name="Daum C."/>
            <person name="Ng V."/>
            <person name="Clum A."/>
            <person name="Steindorff A."/>
            <person name="Ohm R.A."/>
            <person name="Martin F."/>
            <person name="Silar P."/>
            <person name="Natvig D.O."/>
            <person name="Lalanne C."/>
            <person name="Gautier V."/>
            <person name="Ament-Velasquez S.L."/>
            <person name="Kruys A."/>
            <person name="Hutchinson M.I."/>
            <person name="Powell A.J."/>
            <person name="Barry K."/>
            <person name="Miller A.N."/>
            <person name="Grigoriev I.V."/>
            <person name="Debuchy R."/>
            <person name="Gladieux P."/>
            <person name="Hiltunen Thoren M."/>
            <person name="Johannesson H."/>
        </authorList>
    </citation>
    <scope>NUCLEOTIDE SEQUENCE</scope>
    <source>
        <strain evidence="2">PSN324</strain>
    </source>
</reference>
<accession>A0AAV9HRH8</accession>
<dbReference type="EMBL" id="MU864960">
    <property type="protein sequence ID" value="KAK4463354.1"/>
    <property type="molecule type" value="Genomic_DNA"/>
</dbReference>
<comment type="caution">
    <text evidence="2">The sequence shown here is derived from an EMBL/GenBank/DDBJ whole genome shotgun (WGS) entry which is preliminary data.</text>
</comment>
<feature type="transmembrane region" description="Helical" evidence="1">
    <location>
        <begin position="18"/>
        <end position="34"/>
    </location>
</feature>
<reference evidence="2" key="2">
    <citation type="submission" date="2023-06" db="EMBL/GenBank/DDBJ databases">
        <authorList>
            <consortium name="Lawrence Berkeley National Laboratory"/>
            <person name="Mondo S.J."/>
            <person name="Hensen N."/>
            <person name="Bonometti L."/>
            <person name="Westerberg I."/>
            <person name="Brannstrom I.O."/>
            <person name="Guillou S."/>
            <person name="Cros-Aarteil S."/>
            <person name="Calhoun S."/>
            <person name="Haridas S."/>
            <person name="Kuo A."/>
            <person name="Pangilinan J."/>
            <person name="Riley R."/>
            <person name="Labutti K."/>
            <person name="Andreopoulos B."/>
            <person name="Lipzen A."/>
            <person name="Chen C."/>
            <person name="Yanf M."/>
            <person name="Daum C."/>
            <person name="Ng V."/>
            <person name="Clum A."/>
            <person name="Steindorff A."/>
            <person name="Ohm R."/>
            <person name="Martin F."/>
            <person name="Silar P."/>
            <person name="Natvig D."/>
            <person name="Lalanne C."/>
            <person name="Gautier V."/>
            <person name="Ament-Velasquez S.L."/>
            <person name="Kruys A."/>
            <person name="Hutchinson M.I."/>
            <person name="Powell A.J."/>
            <person name="Barry K."/>
            <person name="Miller A.N."/>
            <person name="Grigoriev I.V."/>
            <person name="Debuchy R."/>
            <person name="Gladieux P."/>
            <person name="Thoren M.H."/>
            <person name="Johannesson H."/>
        </authorList>
    </citation>
    <scope>NUCLEOTIDE SEQUENCE</scope>
    <source>
        <strain evidence="2">PSN324</strain>
    </source>
</reference>
<organism evidence="2 3">
    <name type="scientific">Cladorrhinum samala</name>
    <dbReference type="NCBI Taxonomy" id="585594"/>
    <lineage>
        <taxon>Eukaryota</taxon>
        <taxon>Fungi</taxon>
        <taxon>Dikarya</taxon>
        <taxon>Ascomycota</taxon>
        <taxon>Pezizomycotina</taxon>
        <taxon>Sordariomycetes</taxon>
        <taxon>Sordariomycetidae</taxon>
        <taxon>Sordariales</taxon>
        <taxon>Podosporaceae</taxon>
        <taxon>Cladorrhinum</taxon>
    </lineage>
</organism>
<dbReference type="AlphaFoldDB" id="A0AAV9HRH8"/>